<dbReference type="GO" id="GO:0006302">
    <property type="term" value="P:double-strand break repair"/>
    <property type="evidence" value="ECO:0007669"/>
    <property type="project" value="InterPro"/>
</dbReference>
<gene>
    <name evidence="4" type="ORF">Mal48_01250</name>
</gene>
<sequence length="1117" mass="126600">MQFSKISVDGFGVLSQLEIDQLSSGLNVVYGTNGAGKTTILEFLRGMVCNFERARRLRLLPPLKGGNPGGGLEIKVGSDFYDIMRHARPGHEDTLAIRPHHGDKESAPRIRQRLGKCDSDLVNTVFFVSGPESHSIQEMLRIAIRDGIDLKTQRKQATWIAEKINTVELERQDLFGPQPSRTNIEAIEKRQSEVALLLEKGIKQHQLRDTQWHANITQSTRDLNRLRAESNWLNAELQLVQSDLTEVNDRLWSHRERIVEEQQIVERSEPARELNWVTEIEEIDRQIAHAQQVLRDLASSRLQLTLASTELTGTDTPEQEIVFERQRSAITAIERQTQLLGKVLAELGDAENFSKCVCQDLQGQLSTSLKSIQQQIALMCQELSRQQSASEQLMLISQRDGVDQCELELTRQIQSLRLKRDELIHGCDRTTDERIQFRTKHELEHCNCDDHAHYIDGLSISKPSPQVVQDVVTTSKVVTTSNARPGDRELQAELQERKHQLQQQWQETLQKQRKAEARLLELQRLPGQFADDDSVMKLRHEHASLEQELADAREQWQSLAVLQTVLQRTQEKLKVETASPVIEEASTLLKKMTRGRYTAFRFNTQLEELVVTNENATELPIHALSRGTLEQAALSFRLSLWNEYRRRGIELPLILDEVLADSDEHRLSAAIETLVEFSAKHHQLIILTCQEHLANLFERSGVSIQSLPGSRRTKKSVNRLLTLSQAEAGADSKEVVAQETGTDQPLTGDDNESFAQLDRIQPDEPFWLQTMSPIGQIPSIGEQMSRRVGSIGVRTIADLIDLDPENTEIPLGSLQISAKTLRQWQAEGRLLCCVPDLTGRDAQLLIACGILSPSELAQADADDLFRKATQLRDSSREYGFLPWLNERSNWPDRTHFQNWVRSGQRARSYRAAHDWSVNRRRRDGSHRTPVSHISGRKSQPSERRTSGSTRHVQGAQAVKIHSVVESETQEAELRFFLNMSSPIVDAPSIGARTAERFEKIGVMTVSDFVNRDTEEMSGRLNSRRLTPDVLEEWQQQAILVCRIPELRGHDAQVLIACGFADVDEISSTTPTEMFKIVSPFVNSTKGQRLLRSAKTPDLEEVTSWIQYAQQSRSLRAA</sequence>
<dbReference type="InterPro" id="IPR025567">
    <property type="entry name" value="DUF4332"/>
</dbReference>
<organism evidence="4 5">
    <name type="scientific">Thalassoglobus polymorphus</name>
    <dbReference type="NCBI Taxonomy" id="2527994"/>
    <lineage>
        <taxon>Bacteria</taxon>
        <taxon>Pseudomonadati</taxon>
        <taxon>Planctomycetota</taxon>
        <taxon>Planctomycetia</taxon>
        <taxon>Planctomycetales</taxon>
        <taxon>Planctomycetaceae</taxon>
        <taxon>Thalassoglobus</taxon>
    </lineage>
</organism>
<proteinExistence type="predicted"/>
<dbReference type="OrthoDB" id="268732at2"/>
<dbReference type="InterPro" id="IPR038729">
    <property type="entry name" value="Rad50/SbcC_AAA"/>
</dbReference>
<dbReference type="Proteomes" id="UP000315724">
    <property type="component" value="Chromosome"/>
</dbReference>
<name>A0A517QGY1_9PLAN</name>
<feature type="domain" description="DUF4332" evidence="3">
    <location>
        <begin position="778"/>
        <end position="894"/>
    </location>
</feature>
<evidence type="ECO:0000256" key="1">
    <source>
        <dbReference type="SAM" id="MobiDB-lite"/>
    </source>
</evidence>
<dbReference type="GO" id="GO:0016887">
    <property type="term" value="F:ATP hydrolysis activity"/>
    <property type="evidence" value="ECO:0007669"/>
    <property type="project" value="InterPro"/>
</dbReference>
<evidence type="ECO:0000313" key="5">
    <source>
        <dbReference type="Proteomes" id="UP000315724"/>
    </source>
</evidence>
<dbReference type="KEGG" id="tpol:Mal48_01250"/>
<dbReference type="Pfam" id="PF14229">
    <property type="entry name" value="DUF4332"/>
    <property type="match status" value="2"/>
</dbReference>
<dbReference type="Gene3D" id="3.40.50.300">
    <property type="entry name" value="P-loop containing nucleotide triphosphate hydrolases"/>
    <property type="match status" value="2"/>
</dbReference>
<dbReference type="PANTHER" id="PTHR41259:SF1">
    <property type="entry name" value="DOUBLE-STRAND BREAK REPAIR RAD50 ATPASE, PUTATIVE-RELATED"/>
    <property type="match status" value="1"/>
</dbReference>
<evidence type="ECO:0000313" key="4">
    <source>
        <dbReference type="EMBL" id="QDT30896.1"/>
    </source>
</evidence>
<dbReference type="InterPro" id="IPR027417">
    <property type="entry name" value="P-loop_NTPase"/>
</dbReference>
<feature type="domain" description="DUF4332" evidence="3">
    <location>
        <begin position="987"/>
        <end position="1110"/>
    </location>
</feature>
<dbReference type="EMBL" id="CP036267">
    <property type="protein sequence ID" value="QDT30896.1"/>
    <property type="molecule type" value="Genomic_DNA"/>
</dbReference>
<dbReference type="SUPFAM" id="SSF52540">
    <property type="entry name" value="P-loop containing nucleoside triphosphate hydrolases"/>
    <property type="match status" value="1"/>
</dbReference>
<dbReference type="AlphaFoldDB" id="A0A517QGY1"/>
<keyword evidence="5" id="KW-1185">Reference proteome</keyword>
<dbReference type="Pfam" id="PF13476">
    <property type="entry name" value="AAA_23"/>
    <property type="match status" value="1"/>
</dbReference>
<accession>A0A517QGY1</accession>
<protein>
    <submittedName>
        <fullName evidence="4">Pathogenicity locus</fullName>
    </submittedName>
</protein>
<feature type="region of interest" description="Disordered" evidence="1">
    <location>
        <begin position="918"/>
        <end position="955"/>
    </location>
</feature>
<evidence type="ECO:0000259" key="3">
    <source>
        <dbReference type="Pfam" id="PF14229"/>
    </source>
</evidence>
<dbReference type="PANTHER" id="PTHR41259">
    <property type="entry name" value="DOUBLE-STRAND BREAK REPAIR RAD50 ATPASE, PUTATIVE-RELATED"/>
    <property type="match status" value="1"/>
</dbReference>
<feature type="domain" description="Rad50/SbcC-type AAA" evidence="2">
    <location>
        <begin position="5"/>
        <end position="45"/>
    </location>
</feature>
<evidence type="ECO:0000259" key="2">
    <source>
        <dbReference type="Pfam" id="PF13476"/>
    </source>
</evidence>
<reference evidence="4 5" key="1">
    <citation type="submission" date="2019-02" db="EMBL/GenBank/DDBJ databases">
        <title>Deep-cultivation of Planctomycetes and their phenomic and genomic characterization uncovers novel biology.</title>
        <authorList>
            <person name="Wiegand S."/>
            <person name="Jogler M."/>
            <person name="Boedeker C."/>
            <person name="Pinto D."/>
            <person name="Vollmers J."/>
            <person name="Rivas-Marin E."/>
            <person name="Kohn T."/>
            <person name="Peeters S.H."/>
            <person name="Heuer A."/>
            <person name="Rast P."/>
            <person name="Oberbeckmann S."/>
            <person name="Bunk B."/>
            <person name="Jeske O."/>
            <person name="Meyerdierks A."/>
            <person name="Storesund J.E."/>
            <person name="Kallscheuer N."/>
            <person name="Luecker S."/>
            <person name="Lage O.M."/>
            <person name="Pohl T."/>
            <person name="Merkel B.J."/>
            <person name="Hornburger P."/>
            <person name="Mueller R.-W."/>
            <person name="Bruemmer F."/>
            <person name="Labrenz M."/>
            <person name="Spormann A.M."/>
            <person name="Op den Camp H."/>
            <person name="Overmann J."/>
            <person name="Amann R."/>
            <person name="Jetten M.S.M."/>
            <person name="Mascher T."/>
            <person name="Medema M.H."/>
            <person name="Devos D.P."/>
            <person name="Kaster A.-K."/>
            <person name="Ovreas L."/>
            <person name="Rohde M."/>
            <person name="Galperin M.Y."/>
            <person name="Jogler C."/>
        </authorList>
    </citation>
    <scope>NUCLEOTIDE SEQUENCE [LARGE SCALE GENOMIC DNA]</scope>
    <source>
        <strain evidence="4 5">Mal48</strain>
    </source>
</reference>
<dbReference type="RefSeq" id="WP_145195156.1">
    <property type="nucleotide sequence ID" value="NZ_CP036267.1"/>
</dbReference>
<feature type="region of interest" description="Disordered" evidence="1">
    <location>
        <begin position="731"/>
        <end position="751"/>
    </location>
</feature>